<feature type="compositionally biased region" description="Basic and acidic residues" evidence="1">
    <location>
        <begin position="219"/>
        <end position="231"/>
    </location>
</feature>
<sequence length="238" mass="26856">MGYPVRDLQPGTLYLTISVGLTPEHEPSTSAHDYRSCLPNTLDPSIYETSCAQGYGNEEFQWGLYWHRGLGDGTWFMLHRRPYQPHIEVPGVTAPMYVLDKQEMSQSPRLFAHVVGLVRVLRVPNMLAADLTSYLNWLAPEAAVQAHRSFMWATSVYLRTRRHVAKIQGIIDRGAEGFDITVLLYEAVQFAYGEVWYGLARQLPRPIMASDAGLAMVSGEEREPDRDRGREVSSATIN</sequence>
<evidence type="ECO:0000313" key="3">
    <source>
        <dbReference type="Proteomes" id="UP000050424"/>
    </source>
</evidence>
<evidence type="ECO:0000313" key="2">
    <source>
        <dbReference type="EMBL" id="KPM44814.1"/>
    </source>
</evidence>
<gene>
    <name evidence="2" type="ORF">AK830_g1752</name>
</gene>
<organism evidence="2 3">
    <name type="scientific">Neonectria ditissima</name>
    <dbReference type="NCBI Taxonomy" id="78410"/>
    <lineage>
        <taxon>Eukaryota</taxon>
        <taxon>Fungi</taxon>
        <taxon>Dikarya</taxon>
        <taxon>Ascomycota</taxon>
        <taxon>Pezizomycotina</taxon>
        <taxon>Sordariomycetes</taxon>
        <taxon>Hypocreomycetidae</taxon>
        <taxon>Hypocreales</taxon>
        <taxon>Nectriaceae</taxon>
        <taxon>Neonectria</taxon>
    </lineage>
</organism>
<comment type="caution">
    <text evidence="2">The sequence shown here is derived from an EMBL/GenBank/DDBJ whole genome shotgun (WGS) entry which is preliminary data.</text>
</comment>
<protein>
    <submittedName>
        <fullName evidence="2">Uncharacterized protein</fullName>
    </submittedName>
</protein>
<dbReference type="OrthoDB" id="4973143at2759"/>
<keyword evidence="3" id="KW-1185">Reference proteome</keyword>
<accession>A0A0P7BDK9</accession>
<dbReference type="EMBL" id="LKCW01000014">
    <property type="protein sequence ID" value="KPM44814.1"/>
    <property type="molecule type" value="Genomic_DNA"/>
</dbReference>
<proteinExistence type="predicted"/>
<dbReference type="AlphaFoldDB" id="A0A0P7BDK9"/>
<name>A0A0P7BDK9_9HYPO</name>
<reference evidence="2 3" key="1">
    <citation type="submission" date="2015-09" db="EMBL/GenBank/DDBJ databases">
        <title>Draft genome of a European isolate of the apple canker pathogen Neonectria ditissima.</title>
        <authorList>
            <person name="Gomez-Cortecero A."/>
            <person name="Harrison R.J."/>
            <person name="Armitage A.D."/>
        </authorList>
    </citation>
    <scope>NUCLEOTIDE SEQUENCE [LARGE SCALE GENOMIC DNA]</scope>
    <source>
        <strain evidence="2 3">R09/05</strain>
    </source>
</reference>
<evidence type="ECO:0000256" key="1">
    <source>
        <dbReference type="SAM" id="MobiDB-lite"/>
    </source>
</evidence>
<feature type="region of interest" description="Disordered" evidence="1">
    <location>
        <begin position="216"/>
        <end position="238"/>
    </location>
</feature>
<dbReference type="Proteomes" id="UP000050424">
    <property type="component" value="Unassembled WGS sequence"/>
</dbReference>